<evidence type="ECO:0008006" key="4">
    <source>
        <dbReference type="Google" id="ProtNLM"/>
    </source>
</evidence>
<comment type="caution">
    <text evidence="2">The sequence shown here is derived from an EMBL/GenBank/DDBJ whole genome shotgun (WGS) entry which is preliminary data.</text>
</comment>
<dbReference type="RefSeq" id="WP_322441180.1">
    <property type="nucleotide sequence ID" value="NZ_JAXOTQ010000020.1"/>
</dbReference>
<keyword evidence="3" id="KW-1185">Reference proteome</keyword>
<feature type="compositionally biased region" description="Polar residues" evidence="1">
    <location>
        <begin position="48"/>
        <end position="57"/>
    </location>
</feature>
<protein>
    <recommendedName>
        <fullName evidence="4">DUF3618 domain-containing protein</fullName>
    </recommendedName>
</protein>
<feature type="region of interest" description="Disordered" evidence="1">
    <location>
        <begin position="1"/>
        <end position="108"/>
    </location>
</feature>
<gene>
    <name evidence="2" type="ORF">U2F25_17080</name>
</gene>
<evidence type="ECO:0000313" key="3">
    <source>
        <dbReference type="Proteomes" id="UP001290101"/>
    </source>
</evidence>
<feature type="compositionally biased region" description="Polar residues" evidence="1">
    <location>
        <begin position="1"/>
        <end position="22"/>
    </location>
</feature>
<name>A0ABU5JEZ3_9ACTN</name>
<feature type="region of interest" description="Disordered" evidence="1">
    <location>
        <begin position="164"/>
        <end position="215"/>
    </location>
</feature>
<feature type="compositionally biased region" description="Low complexity" evidence="1">
    <location>
        <begin position="31"/>
        <end position="46"/>
    </location>
</feature>
<dbReference type="Proteomes" id="UP001290101">
    <property type="component" value="Unassembled WGS sequence"/>
</dbReference>
<organism evidence="2 3">
    <name type="scientific">Micromonospora sicca</name>
    <dbReference type="NCBI Taxonomy" id="2202420"/>
    <lineage>
        <taxon>Bacteria</taxon>
        <taxon>Bacillati</taxon>
        <taxon>Actinomycetota</taxon>
        <taxon>Actinomycetes</taxon>
        <taxon>Micromonosporales</taxon>
        <taxon>Micromonosporaceae</taxon>
        <taxon>Micromonospora</taxon>
    </lineage>
</organism>
<proteinExistence type="predicted"/>
<evidence type="ECO:0000313" key="2">
    <source>
        <dbReference type="EMBL" id="MDZ5491155.1"/>
    </source>
</evidence>
<dbReference type="EMBL" id="JAXOTQ010000020">
    <property type="protein sequence ID" value="MDZ5491155.1"/>
    <property type="molecule type" value="Genomic_DNA"/>
</dbReference>
<evidence type="ECO:0000256" key="1">
    <source>
        <dbReference type="SAM" id="MobiDB-lite"/>
    </source>
</evidence>
<reference evidence="2 3" key="1">
    <citation type="submission" date="2023-12" db="EMBL/GenBank/DDBJ databases">
        <title>Micromonospora sp. nov., isolated from Atacama Desert.</title>
        <authorList>
            <person name="Carro L."/>
            <person name="Golinska P."/>
            <person name="Klenk H.-P."/>
            <person name="Goodfellow M."/>
        </authorList>
    </citation>
    <scope>NUCLEOTIDE SEQUENCE [LARGE SCALE GENOMIC DNA]</scope>
    <source>
        <strain evidence="2 3">4G53</strain>
    </source>
</reference>
<sequence length="215" mass="22255">MTTQSGSGSPPNASGKPQQAREQATKVGHEAAQAGGQMARQAAGQGKQVASETSRQARNLVGEASEQFRQQAETQQKRAADGLRSLGAELQSMASRSEQDGVASEVVRRASGTAEQAAGWLEAREPGELVNEVRDYARRHPGTFLAGAVVAGLLVGRLTRNVAAGGHEEGGQGEGQPTGQGAQRAGMPPEVSPDSGQTISEAVGTTHVQRREVAP</sequence>
<accession>A0ABU5JEZ3</accession>